<dbReference type="PANTHER" id="PTHR38479:SF2">
    <property type="entry name" value="WINGED HELIX DNA-BINDING DOMAIN-CONTAINING PROTEIN"/>
    <property type="match status" value="1"/>
</dbReference>
<dbReference type="AlphaFoldDB" id="A0A7W7VG21"/>
<dbReference type="RefSeq" id="WP_184813060.1">
    <property type="nucleotide sequence ID" value="NZ_JACHJQ010000005.1"/>
</dbReference>
<dbReference type="Proteomes" id="UP000520767">
    <property type="component" value="Unassembled WGS sequence"/>
</dbReference>
<accession>A0A7W7VG21</accession>
<proteinExistence type="predicted"/>
<gene>
    <name evidence="2" type="ORF">FHR82_005250</name>
</gene>
<dbReference type="EMBL" id="JACHJQ010000005">
    <property type="protein sequence ID" value="MBB4908997.1"/>
    <property type="molecule type" value="Genomic_DNA"/>
</dbReference>
<sequence length="382" mass="40134">MAHRLDRAQVLAYRAGAQGLTGADPADVLTVGLQDTPGGSAALALRQRTGGALTPDLVLALTMRGSPHLHRRADLPMLRAALRPPDNQALRAYLGGYGDTLIAADIDGPALLAEVAHELRAAFPGETATKGELSGAVTPRVPEVARPWCAGCGVHHVADGLFRLATLYAGIELVPGEGRRLRFRLGPDPGDEPAGESAERTQRSTQENTEGKATAALLRTAVRLAGPLTLGDLVMWLDTRSVTAPPEWLRPAWSALDDLVEVDVDGITLHADPAALDGAAPAPPPVLLLPPRDTYLLGHRPLLVPDRALAKELWRPVGSPGSLVVDGEPAGVWRASKSGRTLTLTVTAHRKLTARHRSALDAQAAVVAEARGHDGTVVVDVG</sequence>
<dbReference type="Pfam" id="PF06224">
    <property type="entry name" value="AlkZ-like"/>
    <property type="match status" value="1"/>
</dbReference>
<evidence type="ECO:0008006" key="4">
    <source>
        <dbReference type="Google" id="ProtNLM"/>
    </source>
</evidence>
<organism evidence="2 3">
    <name type="scientific">Actinophytocola algeriensis</name>
    <dbReference type="NCBI Taxonomy" id="1768010"/>
    <lineage>
        <taxon>Bacteria</taxon>
        <taxon>Bacillati</taxon>
        <taxon>Actinomycetota</taxon>
        <taxon>Actinomycetes</taxon>
        <taxon>Pseudonocardiales</taxon>
        <taxon>Pseudonocardiaceae</taxon>
    </lineage>
</organism>
<evidence type="ECO:0000313" key="2">
    <source>
        <dbReference type="EMBL" id="MBB4908997.1"/>
    </source>
</evidence>
<comment type="caution">
    <text evidence="2">The sequence shown here is derived from an EMBL/GenBank/DDBJ whole genome shotgun (WGS) entry which is preliminary data.</text>
</comment>
<reference evidence="2 3" key="1">
    <citation type="submission" date="2020-08" db="EMBL/GenBank/DDBJ databases">
        <title>Genomic Encyclopedia of Type Strains, Phase III (KMG-III): the genomes of soil and plant-associated and newly described type strains.</title>
        <authorList>
            <person name="Whitman W."/>
        </authorList>
    </citation>
    <scope>NUCLEOTIDE SEQUENCE [LARGE SCALE GENOMIC DNA]</scope>
    <source>
        <strain evidence="2 3">CECT 8960</strain>
    </source>
</reference>
<dbReference type="PANTHER" id="PTHR38479">
    <property type="entry name" value="LMO0824 PROTEIN"/>
    <property type="match status" value="1"/>
</dbReference>
<evidence type="ECO:0000256" key="1">
    <source>
        <dbReference type="SAM" id="MobiDB-lite"/>
    </source>
</evidence>
<feature type="region of interest" description="Disordered" evidence="1">
    <location>
        <begin position="182"/>
        <end position="211"/>
    </location>
</feature>
<keyword evidence="3" id="KW-1185">Reference proteome</keyword>
<name>A0A7W7VG21_9PSEU</name>
<dbReference type="InterPro" id="IPR009351">
    <property type="entry name" value="AlkZ-like"/>
</dbReference>
<evidence type="ECO:0000313" key="3">
    <source>
        <dbReference type="Proteomes" id="UP000520767"/>
    </source>
</evidence>
<protein>
    <recommendedName>
        <fullName evidence="4">Winged helix DNA-binding protein</fullName>
    </recommendedName>
</protein>